<evidence type="ECO:0000313" key="2">
    <source>
        <dbReference type="EMBL" id="KAK7063574.1"/>
    </source>
</evidence>
<feature type="chain" id="PRO_5043463226" description="Secreted protein" evidence="1">
    <location>
        <begin position="23"/>
        <end position="91"/>
    </location>
</feature>
<protein>
    <recommendedName>
        <fullName evidence="4">Secreted protein</fullName>
    </recommendedName>
</protein>
<evidence type="ECO:0000256" key="1">
    <source>
        <dbReference type="SAM" id="SignalP"/>
    </source>
</evidence>
<organism evidence="2 3">
    <name type="scientific">Favolaschia claudopus</name>
    <dbReference type="NCBI Taxonomy" id="2862362"/>
    <lineage>
        <taxon>Eukaryota</taxon>
        <taxon>Fungi</taxon>
        <taxon>Dikarya</taxon>
        <taxon>Basidiomycota</taxon>
        <taxon>Agaricomycotina</taxon>
        <taxon>Agaricomycetes</taxon>
        <taxon>Agaricomycetidae</taxon>
        <taxon>Agaricales</taxon>
        <taxon>Marasmiineae</taxon>
        <taxon>Mycenaceae</taxon>
        <taxon>Favolaschia</taxon>
    </lineage>
</organism>
<keyword evidence="1" id="KW-0732">Signal</keyword>
<sequence length="91" mass="10280">MRTLGFFVKFLFSISFSKTLTAQPLSPSRLSRHNDRISVSFLPTAFEYTYTFQVLQAAVVFLRHDAVFTASQQSPPRPPRFFLSMAAVTSA</sequence>
<name>A0AAW0ED35_9AGAR</name>
<evidence type="ECO:0000313" key="3">
    <source>
        <dbReference type="Proteomes" id="UP001362999"/>
    </source>
</evidence>
<dbReference type="Proteomes" id="UP001362999">
    <property type="component" value="Unassembled WGS sequence"/>
</dbReference>
<feature type="non-terminal residue" evidence="2">
    <location>
        <position position="91"/>
    </location>
</feature>
<comment type="caution">
    <text evidence="2">The sequence shown here is derived from an EMBL/GenBank/DDBJ whole genome shotgun (WGS) entry which is preliminary data.</text>
</comment>
<reference evidence="2 3" key="1">
    <citation type="journal article" date="2024" name="J Genomics">
        <title>Draft genome sequencing and assembly of Favolaschia claudopus CIRM-BRFM 2984 isolated from oak limbs.</title>
        <authorList>
            <person name="Navarro D."/>
            <person name="Drula E."/>
            <person name="Chaduli D."/>
            <person name="Cazenave R."/>
            <person name="Ahrendt S."/>
            <person name="Wang J."/>
            <person name="Lipzen A."/>
            <person name="Daum C."/>
            <person name="Barry K."/>
            <person name="Grigoriev I.V."/>
            <person name="Favel A."/>
            <person name="Rosso M.N."/>
            <person name="Martin F."/>
        </authorList>
    </citation>
    <scope>NUCLEOTIDE SEQUENCE [LARGE SCALE GENOMIC DNA]</scope>
    <source>
        <strain evidence="2 3">CIRM-BRFM 2984</strain>
    </source>
</reference>
<dbReference type="AlphaFoldDB" id="A0AAW0ED35"/>
<evidence type="ECO:0008006" key="4">
    <source>
        <dbReference type="Google" id="ProtNLM"/>
    </source>
</evidence>
<keyword evidence="3" id="KW-1185">Reference proteome</keyword>
<feature type="signal peptide" evidence="1">
    <location>
        <begin position="1"/>
        <end position="22"/>
    </location>
</feature>
<dbReference type="EMBL" id="JAWWNJ010000001">
    <property type="protein sequence ID" value="KAK7063574.1"/>
    <property type="molecule type" value="Genomic_DNA"/>
</dbReference>
<proteinExistence type="predicted"/>
<accession>A0AAW0ED35</accession>
<gene>
    <name evidence="2" type="ORF">R3P38DRAFT_2819168</name>
</gene>